<evidence type="ECO:0000313" key="2">
    <source>
        <dbReference type="Proteomes" id="UP000054538"/>
    </source>
</evidence>
<dbReference type="AlphaFoldDB" id="A0A0D0CVH7"/>
<dbReference type="EMBL" id="KN826283">
    <property type="protein sequence ID" value="KIK79433.1"/>
    <property type="molecule type" value="Genomic_DNA"/>
</dbReference>
<gene>
    <name evidence="1" type="ORF">PAXRUDRAFT_834101</name>
</gene>
<dbReference type="InParanoid" id="A0A0D0CVH7"/>
<protein>
    <submittedName>
        <fullName evidence="1">Unplaced genomic scaffold scaffold_1461, whole genome shotgun sequence</fullName>
    </submittedName>
</protein>
<evidence type="ECO:0000313" key="1">
    <source>
        <dbReference type="EMBL" id="KIK79433.1"/>
    </source>
</evidence>
<proteinExistence type="predicted"/>
<accession>A0A0D0CVH7</accession>
<keyword evidence="2" id="KW-1185">Reference proteome</keyword>
<reference evidence="2" key="2">
    <citation type="submission" date="2015-01" db="EMBL/GenBank/DDBJ databases">
        <title>Evolutionary Origins and Diversification of the Mycorrhizal Mutualists.</title>
        <authorList>
            <consortium name="DOE Joint Genome Institute"/>
            <consortium name="Mycorrhizal Genomics Consortium"/>
            <person name="Kohler A."/>
            <person name="Kuo A."/>
            <person name="Nagy L.G."/>
            <person name="Floudas D."/>
            <person name="Copeland A."/>
            <person name="Barry K.W."/>
            <person name="Cichocki N."/>
            <person name="Veneault-Fourrey C."/>
            <person name="LaButti K."/>
            <person name="Lindquist E.A."/>
            <person name="Lipzen A."/>
            <person name="Lundell T."/>
            <person name="Morin E."/>
            <person name="Murat C."/>
            <person name="Riley R."/>
            <person name="Ohm R."/>
            <person name="Sun H."/>
            <person name="Tunlid A."/>
            <person name="Henrissat B."/>
            <person name="Grigoriev I.V."/>
            <person name="Hibbett D.S."/>
            <person name="Martin F."/>
        </authorList>
    </citation>
    <scope>NUCLEOTIDE SEQUENCE [LARGE SCALE GENOMIC DNA]</scope>
    <source>
        <strain evidence="2">Ve08.2h10</strain>
    </source>
</reference>
<dbReference type="Proteomes" id="UP000054538">
    <property type="component" value="Unassembled WGS sequence"/>
</dbReference>
<name>A0A0D0CVH7_9AGAM</name>
<dbReference type="HOGENOM" id="CLU_2961478_0_0_1"/>
<reference evidence="1 2" key="1">
    <citation type="submission" date="2014-04" db="EMBL/GenBank/DDBJ databases">
        <authorList>
            <consortium name="DOE Joint Genome Institute"/>
            <person name="Kuo A."/>
            <person name="Kohler A."/>
            <person name="Jargeat P."/>
            <person name="Nagy L.G."/>
            <person name="Floudas D."/>
            <person name="Copeland A."/>
            <person name="Barry K.W."/>
            <person name="Cichocki N."/>
            <person name="Veneault-Fourrey C."/>
            <person name="LaButti K."/>
            <person name="Lindquist E.A."/>
            <person name="Lipzen A."/>
            <person name="Lundell T."/>
            <person name="Morin E."/>
            <person name="Murat C."/>
            <person name="Sun H."/>
            <person name="Tunlid A."/>
            <person name="Henrissat B."/>
            <person name="Grigoriev I.V."/>
            <person name="Hibbett D.S."/>
            <person name="Martin F."/>
            <person name="Nordberg H.P."/>
            <person name="Cantor M.N."/>
            <person name="Hua S.X."/>
        </authorList>
    </citation>
    <scope>NUCLEOTIDE SEQUENCE [LARGE SCALE GENOMIC DNA]</scope>
    <source>
        <strain evidence="1 2">Ve08.2h10</strain>
    </source>
</reference>
<sequence length="59" mass="6836">MPLVSHASRQESAVAQDIQDVIHYTGREHLLGVDIPRNFYFFFGTSDCIMHRRIFVSIL</sequence>
<organism evidence="1 2">
    <name type="scientific">Paxillus rubicundulus Ve08.2h10</name>
    <dbReference type="NCBI Taxonomy" id="930991"/>
    <lineage>
        <taxon>Eukaryota</taxon>
        <taxon>Fungi</taxon>
        <taxon>Dikarya</taxon>
        <taxon>Basidiomycota</taxon>
        <taxon>Agaricomycotina</taxon>
        <taxon>Agaricomycetes</taxon>
        <taxon>Agaricomycetidae</taxon>
        <taxon>Boletales</taxon>
        <taxon>Paxilineae</taxon>
        <taxon>Paxillaceae</taxon>
        <taxon>Paxillus</taxon>
    </lineage>
</organism>